<dbReference type="Gene3D" id="3.40.50.300">
    <property type="entry name" value="P-loop containing nucleotide triphosphate hydrolases"/>
    <property type="match status" value="1"/>
</dbReference>
<sequence>MSYSITQFDPRSIGDGNIIGVVGRRGSGKSVIIKDLLYYKRNSLPVGLVMSGTEAGNGYFSKFVPEIFVYDDFNKDALEKLLERQKKAAKKGNPSKVFVVLDDLAFDSSIMKQPVMRYIFMNGRHLSIFLIFSSQYVSDLGPPAIRANIDILFVCREAIQANRWRLYNMFFGCFPSFEDFNKVLNACTENYGVLVLDNTKLSNDPQDCVFHFKATMRDNFRMGAHAFWRFSKERKRDEDSDEEDNGVRLIKNKK</sequence>
<dbReference type="InterPro" id="IPR027417">
    <property type="entry name" value="P-loop_NTPase"/>
</dbReference>
<dbReference type="Proteomes" id="UP000202419">
    <property type="component" value="Segment"/>
</dbReference>
<organismHost>
    <name type="scientific">Chlorella</name>
    <dbReference type="NCBI Taxonomy" id="3071"/>
</organismHost>
<name>A7IX61_PBCVN</name>
<reference evidence="2 3" key="1">
    <citation type="journal article" date="2007" name="Virology">
        <title>Sequence and annotation of the 369-kb NY-2A and the 345-kb AR158 viruses that infect Chlorella NC64A.</title>
        <authorList>
            <person name="Fitzgerald L.A."/>
            <person name="Graves M.V."/>
            <person name="Li X."/>
            <person name="Feldblyum T."/>
            <person name="Nierman W.C."/>
            <person name="Van Etten J.L."/>
        </authorList>
    </citation>
    <scope>NUCLEOTIDE SEQUENCE [LARGE SCALE GENOMIC DNA]</scope>
    <source>
        <strain evidence="2 3">NY-2A</strain>
    </source>
</reference>
<evidence type="ECO:0000313" key="2">
    <source>
        <dbReference type="EMBL" id="ABT14935.1"/>
    </source>
</evidence>
<dbReference type="GeneID" id="5658839"/>
<keyword evidence="3" id="KW-1185">Reference proteome</keyword>
<accession>A7IX61</accession>
<evidence type="ECO:0000256" key="1">
    <source>
        <dbReference type="SAM" id="MobiDB-lite"/>
    </source>
</evidence>
<dbReference type="EMBL" id="DQ491002">
    <property type="protein sequence ID" value="ABT14935.1"/>
    <property type="molecule type" value="Genomic_DNA"/>
</dbReference>
<dbReference type="SUPFAM" id="SSF52540">
    <property type="entry name" value="P-loop containing nucleoside triphosphate hydrolases"/>
    <property type="match status" value="1"/>
</dbReference>
<evidence type="ECO:0000313" key="3">
    <source>
        <dbReference type="Proteomes" id="UP000202419"/>
    </source>
</evidence>
<dbReference type="RefSeq" id="YP_001497732.1">
    <property type="nucleotide sequence ID" value="NC_009898.1"/>
</dbReference>
<gene>
    <name evidence="2" type="primary">B536R</name>
    <name evidence="2" type="ORF">NY2A_B536R</name>
</gene>
<protein>
    <submittedName>
        <fullName evidence="2">Uncharacterized protein B536R</fullName>
    </submittedName>
</protein>
<proteinExistence type="predicted"/>
<dbReference type="OrthoDB" id="9258at10239"/>
<organism evidence="2 3">
    <name type="scientific">Paramecium bursaria Chlorella virus NY2A</name>
    <name type="common">PBCV-NY2A</name>
    <dbReference type="NCBI Taxonomy" id="46021"/>
    <lineage>
        <taxon>Viruses</taxon>
        <taxon>Varidnaviria</taxon>
        <taxon>Bamfordvirae</taxon>
        <taxon>Nucleocytoviricota</taxon>
        <taxon>Megaviricetes</taxon>
        <taxon>Algavirales</taxon>
        <taxon>Phycodnaviridae</taxon>
        <taxon>Chlorovirus</taxon>
        <taxon>Chlorovirus americanus</taxon>
    </lineage>
</organism>
<dbReference type="KEGG" id="vg:5658839"/>
<feature type="region of interest" description="Disordered" evidence="1">
    <location>
        <begin position="235"/>
        <end position="254"/>
    </location>
</feature>